<dbReference type="Gene3D" id="3.40.50.980">
    <property type="match status" value="2"/>
</dbReference>
<dbReference type="Gene3D" id="3.30.559.30">
    <property type="entry name" value="Nonribosomal peptide synthetase, condensation domain"/>
    <property type="match status" value="1"/>
</dbReference>
<dbReference type="SUPFAM" id="SSF52777">
    <property type="entry name" value="CoA-dependent acyltransferases"/>
    <property type="match status" value="1"/>
</dbReference>
<dbReference type="GO" id="GO:0031177">
    <property type="term" value="F:phosphopantetheine binding"/>
    <property type="evidence" value="ECO:0007669"/>
    <property type="project" value="TreeGrafter"/>
</dbReference>
<dbReference type="PROSITE" id="PS00455">
    <property type="entry name" value="AMP_BINDING"/>
    <property type="match status" value="1"/>
</dbReference>
<evidence type="ECO:0000259" key="4">
    <source>
        <dbReference type="Pfam" id="PF00501"/>
    </source>
</evidence>
<dbReference type="Pfam" id="PF00668">
    <property type="entry name" value="Condensation"/>
    <property type="match status" value="1"/>
</dbReference>
<dbReference type="Gene3D" id="2.30.38.10">
    <property type="entry name" value="Luciferase, Domain 3"/>
    <property type="match status" value="1"/>
</dbReference>
<comment type="cofactor">
    <cofactor evidence="1">
        <name>pantetheine 4'-phosphate</name>
        <dbReference type="ChEBI" id="CHEBI:47942"/>
    </cofactor>
</comment>
<evidence type="ECO:0000259" key="5">
    <source>
        <dbReference type="Pfam" id="PF00668"/>
    </source>
</evidence>
<proteinExistence type="predicted"/>
<keyword evidence="8" id="KW-1185">Reference proteome</keyword>
<dbReference type="InterPro" id="IPR045851">
    <property type="entry name" value="AMP-bd_C_sf"/>
</dbReference>
<dbReference type="FunFam" id="3.30.300.30:FF:000010">
    <property type="entry name" value="Enterobactin synthetase component F"/>
    <property type="match status" value="1"/>
</dbReference>
<comment type="caution">
    <text evidence="7">The sequence shown here is derived from an EMBL/GenBank/DDBJ whole genome shotgun (WGS) entry which is preliminary data.</text>
</comment>
<dbReference type="FunFam" id="3.40.50.980:FF:000001">
    <property type="entry name" value="Non-ribosomal peptide synthetase"/>
    <property type="match status" value="1"/>
</dbReference>
<protein>
    <recommendedName>
        <fullName evidence="9">Carrier domain-containing protein</fullName>
    </recommendedName>
</protein>
<keyword evidence="3" id="KW-0597">Phosphoprotein</keyword>
<accession>A0A5J4L062</accession>
<evidence type="ECO:0008006" key="9">
    <source>
        <dbReference type="Google" id="ProtNLM"/>
    </source>
</evidence>
<dbReference type="InterPro" id="IPR020845">
    <property type="entry name" value="AMP-binding_CS"/>
</dbReference>
<dbReference type="AlphaFoldDB" id="A0A5J4L062"/>
<dbReference type="Proteomes" id="UP000326912">
    <property type="component" value="Unassembled WGS sequence"/>
</dbReference>
<dbReference type="InterPro" id="IPR010071">
    <property type="entry name" value="AA_adenyl_dom"/>
</dbReference>
<dbReference type="FunFam" id="3.40.50.12780:FF:000012">
    <property type="entry name" value="Non-ribosomal peptide synthetase"/>
    <property type="match status" value="1"/>
</dbReference>
<sequence>MPLRFQAGTGSWQDLIQAVFKQEQELLAHRWYPLAEIQRRHGGSALFDVMFNYTHFHVYKDLVASSAADMKVLGQHGFERNNFALSTNVMVDPISDQIRLSLQSNGETFTTRQLQRIAGYYVQTLNAIASDATAAYQAHNVLSEQEQHLLVRSWNATEQPYARDKGIHQLFEEQAERTPDAPAIHFANTQLSYREANQQANVLARHLQGLGVGPGMLVGHCMERSAEMLVALLGILKTGAAYVPIDPDYPQERVAYMLEDSQVQVIVSQPWLVDSLPAHQAQVVCLEELDLAMTVGNPELDFYPQQPAYIIYTSGSTGKPKGTILPHQSVVNFFASIAQRPGMSADDRILAVTSLSFDIAVLELLLPLTLGAQVFVVSRAVATNGAELVQQLEQVRPTLMQATPATWRMLLASGWSGDESAELKMLCGGEVLPQEIVQPLLERGASLWNMYGPTETTIWSTLEQIEAGQPILIGQPIANTQTYVLNPQFVPTPVGVVGELYIAGDGLAWGYRHRADLTAERFLPDPFSTVPGARMYRTGDLAHWNSAGKLECLGRTDRQVKLRGHRIELGEIETVLAQHPAVQSCAVIVYQVAAGNQQLVGYVVPEPGTAPALAELRAYLRAALPEYMVPNTCVLLEALPLTPNGKVDRNNLPAPWRLRRPRPALCRPHAIALKRLS</sequence>
<evidence type="ECO:0000259" key="6">
    <source>
        <dbReference type="Pfam" id="PF13193"/>
    </source>
</evidence>
<dbReference type="InterPro" id="IPR025110">
    <property type="entry name" value="AMP-bd_C"/>
</dbReference>
<dbReference type="GO" id="GO:0005737">
    <property type="term" value="C:cytoplasm"/>
    <property type="evidence" value="ECO:0007669"/>
    <property type="project" value="TreeGrafter"/>
</dbReference>
<dbReference type="PANTHER" id="PTHR45527:SF1">
    <property type="entry name" value="FATTY ACID SYNTHASE"/>
    <property type="match status" value="1"/>
</dbReference>
<dbReference type="NCBIfam" id="TIGR01733">
    <property type="entry name" value="AA-adenyl-dom"/>
    <property type="match status" value="1"/>
</dbReference>
<feature type="domain" description="Condensation" evidence="5">
    <location>
        <begin position="2"/>
        <end position="150"/>
    </location>
</feature>
<dbReference type="GO" id="GO:0043041">
    <property type="term" value="P:amino acid activation for nonribosomal peptide biosynthetic process"/>
    <property type="evidence" value="ECO:0007669"/>
    <property type="project" value="TreeGrafter"/>
</dbReference>
<feature type="domain" description="AMP-binding enzyme C-terminal" evidence="6">
    <location>
        <begin position="571"/>
        <end position="646"/>
    </location>
</feature>
<dbReference type="InterPro" id="IPR001242">
    <property type="entry name" value="Condensation_dom"/>
</dbReference>
<dbReference type="Gene3D" id="3.30.300.30">
    <property type="match status" value="1"/>
</dbReference>
<dbReference type="FunFam" id="2.30.38.10:FF:000001">
    <property type="entry name" value="Non-ribosomal peptide synthetase PvdI"/>
    <property type="match status" value="1"/>
</dbReference>
<dbReference type="Pfam" id="PF13193">
    <property type="entry name" value="AMP-binding_C"/>
    <property type="match status" value="1"/>
</dbReference>
<evidence type="ECO:0000256" key="1">
    <source>
        <dbReference type="ARBA" id="ARBA00001957"/>
    </source>
</evidence>
<evidence type="ECO:0000256" key="3">
    <source>
        <dbReference type="ARBA" id="ARBA00022553"/>
    </source>
</evidence>
<dbReference type="EMBL" id="BKZW01000004">
    <property type="protein sequence ID" value="GER91699.1"/>
    <property type="molecule type" value="Genomic_DNA"/>
</dbReference>
<feature type="domain" description="AMP-dependent synthetase/ligase" evidence="4">
    <location>
        <begin position="171"/>
        <end position="511"/>
    </location>
</feature>
<evidence type="ECO:0000313" key="8">
    <source>
        <dbReference type="Proteomes" id="UP000326912"/>
    </source>
</evidence>
<evidence type="ECO:0000313" key="7">
    <source>
        <dbReference type="EMBL" id="GER91699.1"/>
    </source>
</evidence>
<dbReference type="PANTHER" id="PTHR45527">
    <property type="entry name" value="NONRIBOSOMAL PEPTIDE SYNTHETASE"/>
    <property type="match status" value="1"/>
</dbReference>
<keyword evidence="2" id="KW-0596">Phosphopantetheine</keyword>
<dbReference type="CDD" id="cd12116">
    <property type="entry name" value="A_NRPS_Ta1_like"/>
    <property type="match status" value="1"/>
</dbReference>
<gene>
    <name evidence="7" type="ORF">KDW_58610</name>
</gene>
<evidence type="ECO:0000256" key="2">
    <source>
        <dbReference type="ARBA" id="ARBA00022450"/>
    </source>
</evidence>
<name>A0A5J4L062_9CHLR</name>
<dbReference type="SUPFAM" id="SSF56801">
    <property type="entry name" value="Acetyl-CoA synthetase-like"/>
    <property type="match status" value="1"/>
</dbReference>
<reference evidence="7 8" key="1">
    <citation type="submission" date="2019-10" db="EMBL/GenBank/DDBJ databases">
        <title>Dictyobacter vulcani sp. nov., within the class Ktedonobacteria, isolated from soil of volcanic Mt. Zao.</title>
        <authorList>
            <person name="Zheng Y."/>
            <person name="Wang C.M."/>
            <person name="Sakai Y."/>
            <person name="Abe K."/>
            <person name="Yokota A."/>
            <person name="Yabe S."/>
        </authorList>
    </citation>
    <scope>NUCLEOTIDE SEQUENCE [LARGE SCALE GENOMIC DNA]</scope>
    <source>
        <strain evidence="7 8">W12</strain>
    </source>
</reference>
<dbReference type="GO" id="GO:0044550">
    <property type="term" value="P:secondary metabolite biosynthetic process"/>
    <property type="evidence" value="ECO:0007669"/>
    <property type="project" value="UniProtKB-ARBA"/>
</dbReference>
<dbReference type="Pfam" id="PF00501">
    <property type="entry name" value="AMP-binding"/>
    <property type="match status" value="1"/>
</dbReference>
<organism evidence="7 8">
    <name type="scientific">Dictyobacter vulcani</name>
    <dbReference type="NCBI Taxonomy" id="2607529"/>
    <lineage>
        <taxon>Bacteria</taxon>
        <taxon>Bacillati</taxon>
        <taxon>Chloroflexota</taxon>
        <taxon>Ktedonobacteria</taxon>
        <taxon>Ktedonobacterales</taxon>
        <taxon>Dictyobacteraceae</taxon>
        <taxon>Dictyobacter</taxon>
    </lineage>
</organism>
<dbReference type="GO" id="GO:0003824">
    <property type="term" value="F:catalytic activity"/>
    <property type="evidence" value="ECO:0007669"/>
    <property type="project" value="InterPro"/>
</dbReference>
<dbReference type="InterPro" id="IPR000873">
    <property type="entry name" value="AMP-dep_synth/lig_dom"/>
</dbReference>